<dbReference type="RefSeq" id="WP_058225452.1">
    <property type="nucleotide sequence ID" value="NZ_LKLS01000214.1"/>
</dbReference>
<sequence>MADEFNDLGLYESKKSAKETIQSSVKTKKVSVSDHSDKVPKLTSTTKNLKKGASGGRWKQGSFKSTNNYSDKENLKKGKAKSSKKGQEKSENRSKPTKFNKNKDKSLIPKKESKKAFIKKQAKRKSKSSALTSGSGSKGELADSNEQTNWTDDSKRSYDSGKEIVDQAKKRFNFTKTQKKFGSGVEKNARESSIFGNRAKETTREVGKVVDTTKYINPTLKTPGLSVSNVGKQLSKLASEVLSPKALALKFLAIGGGIVALGALLLICGIFIVNLISGSQQQSNPALTGVTYVKNWDGEDAYHSSFLAQRYGITAEQIDGFIKSEGFNNLDERASGKEFLKLQQESGIDVRTLVAFGQMESSFGTAGVAHDYPKANIFGYGAFDNDPNQGASWDNSRAVADFRSTQIDSYGNSSLYICDLRAAAYHAGALKPGEAVYWTALNSGVERAKIEEKFNDYISKHGGTPEPPGGYGPADHGGGGGLAALDKMMGQVITGEFGGQTGQCYAVSAYYAHGINSKIILRGGTAASDIGSDYDWKGWGWTVVNNPKYSDIKVGDIINFKRGANMGTWNTDSENGHTAVVGKILGGNKLLIYDQNPSPLRTWTYTYNSGVASVIHPPK</sequence>
<dbReference type="AlphaFoldDB" id="A0A0V8DMF4"/>
<reference evidence="5" key="1">
    <citation type="submission" date="2015-10" db="EMBL/GenBank/DDBJ databases">
        <title>Draft Genome Sequences of 11 Lactococcus lactis subspecies cremoris strains.</title>
        <authorList>
            <person name="Wels M."/>
            <person name="Backus L."/>
            <person name="Boekhorst J."/>
            <person name="Dijkstra A."/>
            <person name="Beerthuizen M."/>
            <person name="Kelly W."/>
            <person name="Siezen R."/>
            <person name="Bachmann H."/>
            <person name="Van Hijum S."/>
        </authorList>
    </citation>
    <scope>NUCLEOTIDE SEQUENCE [LARGE SCALE GENOMIC DNA]</scope>
    <source>
        <strain evidence="5">LMG9449</strain>
    </source>
</reference>
<feature type="compositionally biased region" description="Basic residues" evidence="1">
    <location>
        <begin position="116"/>
        <end position="127"/>
    </location>
</feature>
<dbReference type="Gene3D" id="3.90.1720.60">
    <property type="match status" value="1"/>
</dbReference>
<protein>
    <submittedName>
        <fullName evidence="4">Immunogenic secreted protein</fullName>
    </submittedName>
</protein>
<feature type="transmembrane region" description="Helical" evidence="2">
    <location>
        <begin position="251"/>
        <end position="276"/>
    </location>
</feature>
<name>A0A0V8DMF4_LACLL</name>
<gene>
    <name evidence="4" type="ORF">LMG9449_2594</name>
</gene>
<feature type="compositionally biased region" description="Basic and acidic residues" evidence="1">
    <location>
        <begin position="85"/>
        <end position="94"/>
    </location>
</feature>
<feature type="compositionally biased region" description="Basic and acidic residues" evidence="1">
    <location>
        <begin position="31"/>
        <end position="40"/>
    </location>
</feature>
<feature type="compositionally biased region" description="Basic and acidic residues" evidence="1">
    <location>
        <begin position="101"/>
        <end position="115"/>
    </location>
</feature>
<organism evidence="4 5">
    <name type="scientific">Lactococcus lactis subsp. lactis</name>
    <name type="common">Streptococcus lactis</name>
    <dbReference type="NCBI Taxonomy" id="1360"/>
    <lineage>
        <taxon>Bacteria</taxon>
        <taxon>Bacillati</taxon>
        <taxon>Bacillota</taxon>
        <taxon>Bacilli</taxon>
        <taxon>Lactobacillales</taxon>
        <taxon>Streptococcaceae</taxon>
        <taxon>Lactococcus</taxon>
    </lineage>
</organism>
<feature type="region of interest" description="Disordered" evidence="1">
    <location>
        <begin position="1"/>
        <end position="158"/>
    </location>
</feature>
<dbReference type="Proteomes" id="UP000053612">
    <property type="component" value="Unassembled WGS sequence"/>
</dbReference>
<dbReference type="InterPro" id="IPR007921">
    <property type="entry name" value="CHAP_dom"/>
</dbReference>
<dbReference type="EMBL" id="LKLS01000214">
    <property type="protein sequence ID" value="KSU14353.1"/>
    <property type="molecule type" value="Genomic_DNA"/>
</dbReference>
<keyword evidence="2" id="KW-1133">Transmembrane helix</keyword>
<feature type="compositionally biased region" description="Low complexity" evidence="1">
    <location>
        <begin position="128"/>
        <end position="139"/>
    </location>
</feature>
<evidence type="ECO:0000313" key="4">
    <source>
        <dbReference type="EMBL" id="KSU14353.1"/>
    </source>
</evidence>
<keyword evidence="2" id="KW-0472">Membrane</keyword>
<evidence type="ECO:0000313" key="5">
    <source>
        <dbReference type="Proteomes" id="UP000053612"/>
    </source>
</evidence>
<feature type="domain" description="Peptidase C51" evidence="3">
    <location>
        <begin position="498"/>
        <end position="596"/>
    </location>
</feature>
<proteinExistence type="predicted"/>
<keyword evidence="2" id="KW-0812">Transmembrane</keyword>
<evidence type="ECO:0000256" key="1">
    <source>
        <dbReference type="SAM" id="MobiDB-lite"/>
    </source>
</evidence>
<dbReference type="Pfam" id="PF05257">
    <property type="entry name" value="CHAP"/>
    <property type="match status" value="1"/>
</dbReference>
<dbReference type="PATRIC" id="fig|1360.109.peg.577"/>
<evidence type="ECO:0000259" key="3">
    <source>
        <dbReference type="Pfam" id="PF05257"/>
    </source>
</evidence>
<accession>A0A0V8DMF4</accession>
<comment type="caution">
    <text evidence="4">The sequence shown here is derived from an EMBL/GenBank/DDBJ whole genome shotgun (WGS) entry which is preliminary data.</text>
</comment>
<evidence type="ECO:0000256" key="2">
    <source>
        <dbReference type="SAM" id="Phobius"/>
    </source>
</evidence>